<dbReference type="Pfam" id="PF00251">
    <property type="entry name" value="Glyco_hydro_32N"/>
    <property type="match status" value="1"/>
</dbReference>
<sequence length="508" mass="55630">MAEDLQAMALTAIASSQAQQDPDYPSYHLAPPVGRLNDPNGLLVDGSTYHAFFQFTPFHPERKLVYWGHATSTDLLTWRHHDPAVAPDSPYDLNGAYSGTALVLADAEVAVAPGRAGYQFFYTGNLKDPQTGERSASQCLVTSQDLQHFNKFPTNPVVPSHAPGYTAHYRDPQVFRDPARPGEYRMLLGVQRANETGAAVFYRSKDLVNWSFEGELRFPDAGDAMDHLGYMWECPNLVRLTDELTGQERDVLIFCPQGIAPEAEGYENIFPCVYAVGRLEGLDFCECDGSFFEVDRGFEFYAPQVFAHRPGEPGPELLMGWAGNATQDDQPSLSSSGWVHTMTVPRLLSLRANKLIQRPVVSSNGPAATACALSGATIGPAWQEIPELTGSRHWQLALNLTLGEQPNLTLRIGTEDCYVDITVAGNVLTVDRSTSRYSQHGGQRRITLPNGASTQLEVLHDASVTELYLGDGALAFTLRSFLPSEAAGVRLCAATGQKLEGLRALRHD</sequence>
<dbReference type="Gene3D" id="2.115.10.20">
    <property type="entry name" value="Glycosyl hydrolase domain, family 43"/>
    <property type="match status" value="1"/>
</dbReference>
<comment type="caution">
    <text evidence="8">The sequence shown here is derived from an EMBL/GenBank/DDBJ whole genome shotgun (WGS) entry which is preliminary data.</text>
</comment>
<dbReference type="InterPro" id="IPR001362">
    <property type="entry name" value="Glyco_hydro_32"/>
</dbReference>
<proteinExistence type="inferred from homology"/>
<dbReference type="PANTHER" id="PTHR43101:SF1">
    <property type="entry name" value="BETA-FRUCTOSIDASE"/>
    <property type="match status" value="1"/>
</dbReference>
<dbReference type="SUPFAM" id="SSF75005">
    <property type="entry name" value="Arabinanase/levansucrase/invertase"/>
    <property type="match status" value="1"/>
</dbReference>
<reference evidence="8 9" key="1">
    <citation type="submission" date="2018-06" db="EMBL/GenBank/DDBJ databases">
        <authorList>
            <consortium name="Pathogen Informatics"/>
            <person name="Doyle S."/>
        </authorList>
    </citation>
    <scope>NUCLEOTIDE SEQUENCE [LARGE SCALE GENOMIC DNA]</scope>
    <source>
        <strain evidence="8 9">NCTC11535</strain>
    </source>
</reference>
<comment type="similarity">
    <text evidence="1 5">Belongs to the glycosyl hydrolase 32 family.</text>
</comment>
<keyword evidence="4 5" id="KW-0326">Glycosidase</keyword>
<evidence type="ECO:0000256" key="5">
    <source>
        <dbReference type="RuleBase" id="RU362110"/>
    </source>
</evidence>
<dbReference type="InterPro" id="IPR013189">
    <property type="entry name" value="Glyco_hydro_32_C"/>
</dbReference>
<evidence type="ECO:0000259" key="7">
    <source>
        <dbReference type="Pfam" id="PF08244"/>
    </source>
</evidence>
<accession>A0ABY1VPF2</accession>
<name>A0ABY1VPF2_9ACTO</name>
<evidence type="ECO:0000313" key="8">
    <source>
        <dbReference type="EMBL" id="SPT54003.1"/>
    </source>
</evidence>
<protein>
    <recommendedName>
        <fullName evidence="2">beta-fructofuranosidase</fullName>
        <ecNumber evidence="2">3.2.1.26</ecNumber>
    </recommendedName>
</protein>
<feature type="domain" description="Glycosyl hydrolase family 32 C-terminal" evidence="7">
    <location>
        <begin position="392"/>
        <end position="497"/>
    </location>
</feature>
<dbReference type="EC" id="3.2.1.26" evidence="2"/>
<dbReference type="RefSeq" id="WP_111836924.1">
    <property type="nucleotide sequence ID" value="NZ_UAPQ01000009.1"/>
</dbReference>
<evidence type="ECO:0000313" key="9">
    <source>
        <dbReference type="Proteomes" id="UP000250006"/>
    </source>
</evidence>
<dbReference type="Pfam" id="PF08244">
    <property type="entry name" value="Glyco_hydro_32C"/>
    <property type="match status" value="1"/>
</dbReference>
<feature type="domain" description="Glycosyl hydrolase family 32 N-terminal" evidence="6">
    <location>
        <begin position="28"/>
        <end position="359"/>
    </location>
</feature>
<dbReference type="SMART" id="SM00640">
    <property type="entry name" value="Glyco_32"/>
    <property type="match status" value="1"/>
</dbReference>
<dbReference type="InterPro" id="IPR051214">
    <property type="entry name" value="GH32_Enzymes"/>
</dbReference>
<gene>
    <name evidence="8" type="primary">scrB</name>
    <name evidence="8" type="ORF">NCTC11535_01699</name>
</gene>
<dbReference type="InterPro" id="IPR013320">
    <property type="entry name" value="ConA-like_dom_sf"/>
</dbReference>
<evidence type="ECO:0000256" key="4">
    <source>
        <dbReference type="ARBA" id="ARBA00023295"/>
    </source>
</evidence>
<dbReference type="Gene3D" id="2.60.120.560">
    <property type="entry name" value="Exo-inulinase, domain 1"/>
    <property type="match status" value="1"/>
</dbReference>
<evidence type="ECO:0000256" key="2">
    <source>
        <dbReference type="ARBA" id="ARBA00012758"/>
    </source>
</evidence>
<dbReference type="EMBL" id="UAPQ01000009">
    <property type="protein sequence ID" value="SPT54003.1"/>
    <property type="molecule type" value="Genomic_DNA"/>
</dbReference>
<dbReference type="InterPro" id="IPR013148">
    <property type="entry name" value="Glyco_hydro_32_N"/>
</dbReference>
<dbReference type="CDD" id="cd18623">
    <property type="entry name" value="GH32_ScrB-like"/>
    <property type="match status" value="1"/>
</dbReference>
<dbReference type="Proteomes" id="UP000250006">
    <property type="component" value="Unassembled WGS sequence"/>
</dbReference>
<dbReference type="PROSITE" id="PS00609">
    <property type="entry name" value="GLYCOSYL_HYDROL_F32"/>
    <property type="match status" value="1"/>
</dbReference>
<evidence type="ECO:0000259" key="6">
    <source>
        <dbReference type="Pfam" id="PF00251"/>
    </source>
</evidence>
<dbReference type="GO" id="GO:0004564">
    <property type="term" value="F:beta-fructofuranosidase activity"/>
    <property type="evidence" value="ECO:0007669"/>
    <property type="project" value="UniProtKB-EC"/>
</dbReference>
<evidence type="ECO:0000256" key="1">
    <source>
        <dbReference type="ARBA" id="ARBA00009902"/>
    </source>
</evidence>
<organism evidence="8 9">
    <name type="scientific">Actinomyces bovis</name>
    <dbReference type="NCBI Taxonomy" id="1658"/>
    <lineage>
        <taxon>Bacteria</taxon>
        <taxon>Bacillati</taxon>
        <taxon>Actinomycetota</taxon>
        <taxon>Actinomycetes</taxon>
        <taxon>Actinomycetales</taxon>
        <taxon>Actinomycetaceae</taxon>
        <taxon>Actinomyces</taxon>
    </lineage>
</organism>
<dbReference type="PANTHER" id="PTHR43101">
    <property type="entry name" value="BETA-FRUCTOSIDASE"/>
    <property type="match status" value="1"/>
</dbReference>
<dbReference type="SUPFAM" id="SSF49899">
    <property type="entry name" value="Concanavalin A-like lectins/glucanases"/>
    <property type="match status" value="1"/>
</dbReference>
<keyword evidence="9" id="KW-1185">Reference proteome</keyword>
<evidence type="ECO:0000256" key="3">
    <source>
        <dbReference type="ARBA" id="ARBA00022801"/>
    </source>
</evidence>
<keyword evidence="3 5" id="KW-0378">Hydrolase</keyword>
<dbReference type="InterPro" id="IPR023296">
    <property type="entry name" value="Glyco_hydro_beta-prop_sf"/>
</dbReference>
<dbReference type="InterPro" id="IPR018053">
    <property type="entry name" value="Glyco_hydro_32_AS"/>
</dbReference>